<dbReference type="InParanoid" id="A0A2J7QUG9"/>
<gene>
    <name evidence="4" type="ORF">B7P43_G17839</name>
</gene>
<dbReference type="InterPro" id="IPR036691">
    <property type="entry name" value="Endo/exonu/phosph_ase_sf"/>
</dbReference>
<dbReference type="SUPFAM" id="SSF56219">
    <property type="entry name" value="DNase I-like"/>
    <property type="match status" value="1"/>
</dbReference>
<dbReference type="Proteomes" id="UP000235965">
    <property type="component" value="Unassembled WGS sequence"/>
</dbReference>
<dbReference type="GO" id="GO:0003824">
    <property type="term" value="F:catalytic activity"/>
    <property type="evidence" value="ECO:0007669"/>
    <property type="project" value="InterPro"/>
</dbReference>
<dbReference type="Pfam" id="PF03372">
    <property type="entry name" value="Exo_endo_phos"/>
    <property type="match status" value="1"/>
</dbReference>
<keyword evidence="5" id="KW-1185">Reference proteome</keyword>
<protein>
    <recommendedName>
        <fullName evidence="3">Endonuclease/exonuclease/phosphatase domain-containing protein</fullName>
    </recommendedName>
</protein>
<sequence length="421" mass="49570">MQKNEVSVLGVSEVRWKRQGEIRSGDYTVYYSGGERAERGVAIVVHKSVVRSVVKKIVCNDRIIALQLKAEPVDILIMQVYMPTSEYEDDEVEKVYDTIEEILQEDGRGDTNSIILGDWNSIVGDESYQNIVGMLTDFCERNGLIVTNTWFKKPKRRLYTWKAPGDRRRHQLDYNLVKHRFRNSVKDVKTLPGADTDSDHNLLVAKFQTRLKKIIRFQKCRPRWDLEKLYAQRQSVQETLEEKLSAIESESGNAEVQWNNIKECMLDTISKLVGKVEKIARKPWVTQEMMSKMEGRRKWKNVNNKEGRRKYRRLRNELKGAMERAKKEYLEKICNEIIEFQRTGRYDLMHMKTKELGWKENHGIQNIGIEDSQGNRIVDQRKALKIWENYITELYDRPHRPETLEVEPEEGVDTDEKDHIF</sequence>
<proteinExistence type="predicted"/>
<evidence type="ECO:0000313" key="5">
    <source>
        <dbReference type="Proteomes" id="UP000235965"/>
    </source>
</evidence>
<evidence type="ECO:0000256" key="1">
    <source>
        <dbReference type="SAM" id="Coils"/>
    </source>
</evidence>
<organism evidence="4 5">
    <name type="scientific">Cryptotermes secundus</name>
    <dbReference type="NCBI Taxonomy" id="105785"/>
    <lineage>
        <taxon>Eukaryota</taxon>
        <taxon>Metazoa</taxon>
        <taxon>Ecdysozoa</taxon>
        <taxon>Arthropoda</taxon>
        <taxon>Hexapoda</taxon>
        <taxon>Insecta</taxon>
        <taxon>Pterygota</taxon>
        <taxon>Neoptera</taxon>
        <taxon>Polyneoptera</taxon>
        <taxon>Dictyoptera</taxon>
        <taxon>Blattodea</taxon>
        <taxon>Blattoidea</taxon>
        <taxon>Termitoidae</taxon>
        <taxon>Kalotermitidae</taxon>
        <taxon>Cryptotermitinae</taxon>
        <taxon>Cryptotermes</taxon>
    </lineage>
</organism>
<reference evidence="4 5" key="1">
    <citation type="submission" date="2017-12" db="EMBL/GenBank/DDBJ databases">
        <title>Hemimetabolous genomes reveal molecular basis of termite eusociality.</title>
        <authorList>
            <person name="Harrison M.C."/>
            <person name="Jongepier E."/>
            <person name="Robertson H.M."/>
            <person name="Arning N."/>
            <person name="Bitard-Feildel T."/>
            <person name="Chao H."/>
            <person name="Childers C.P."/>
            <person name="Dinh H."/>
            <person name="Doddapaneni H."/>
            <person name="Dugan S."/>
            <person name="Gowin J."/>
            <person name="Greiner C."/>
            <person name="Han Y."/>
            <person name="Hu H."/>
            <person name="Hughes D.S.T."/>
            <person name="Huylmans A.-K."/>
            <person name="Kemena C."/>
            <person name="Kremer L.P.M."/>
            <person name="Lee S.L."/>
            <person name="Lopez-Ezquerra A."/>
            <person name="Mallet L."/>
            <person name="Monroy-Kuhn J.M."/>
            <person name="Moser A."/>
            <person name="Murali S.C."/>
            <person name="Muzny D.M."/>
            <person name="Otani S."/>
            <person name="Piulachs M.-D."/>
            <person name="Poelchau M."/>
            <person name="Qu J."/>
            <person name="Schaub F."/>
            <person name="Wada-Katsumata A."/>
            <person name="Worley K.C."/>
            <person name="Xie Q."/>
            <person name="Ylla G."/>
            <person name="Poulsen M."/>
            <person name="Gibbs R.A."/>
            <person name="Schal C."/>
            <person name="Richards S."/>
            <person name="Belles X."/>
            <person name="Korb J."/>
            <person name="Bornberg-Bauer E."/>
        </authorList>
    </citation>
    <scope>NUCLEOTIDE SEQUENCE [LARGE SCALE GENOMIC DNA]</scope>
    <source>
        <tissue evidence="4">Whole body</tissue>
    </source>
</reference>
<evidence type="ECO:0000259" key="3">
    <source>
        <dbReference type="Pfam" id="PF03372"/>
    </source>
</evidence>
<feature type="coiled-coil region" evidence="1">
    <location>
        <begin position="226"/>
        <end position="257"/>
    </location>
</feature>
<dbReference type="AlphaFoldDB" id="A0A2J7QUG9"/>
<dbReference type="Gene3D" id="3.60.10.10">
    <property type="entry name" value="Endonuclease/exonuclease/phosphatase"/>
    <property type="match status" value="1"/>
</dbReference>
<name>A0A2J7QUG9_9NEOP</name>
<dbReference type="CDD" id="cd09076">
    <property type="entry name" value="L1-EN"/>
    <property type="match status" value="1"/>
</dbReference>
<evidence type="ECO:0000313" key="4">
    <source>
        <dbReference type="EMBL" id="PNF32232.1"/>
    </source>
</evidence>
<dbReference type="InterPro" id="IPR005135">
    <property type="entry name" value="Endo/exonuclease/phosphatase"/>
</dbReference>
<feature type="region of interest" description="Disordered" evidence="2">
    <location>
        <begin position="401"/>
        <end position="421"/>
    </location>
</feature>
<feature type="domain" description="Endonuclease/exonuclease/phosphatase" evidence="3">
    <location>
        <begin position="7"/>
        <end position="200"/>
    </location>
</feature>
<feature type="compositionally biased region" description="Acidic residues" evidence="2">
    <location>
        <begin position="404"/>
        <end position="413"/>
    </location>
</feature>
<feature type="coiled-coil region" evidence="1">
    <location>
        <begin position="304"/>
        <end position="331"/>
    </location>
</feature>
<comment type="caution">
    <text evidence="4">The sequence shown here is derived from an EMBL/GenBank/DDBJ whole genome shotgun (WGS) entry which is preliminary data.</text>
</comment>
<accession>A0A2J7QUG9</accession>
<dbReference type="EMBL" id="NEVH01010582">
    <property type="protein sequence ID" value="PNF32232.1"/>
    <property type="molecule type" value="Genomic_DNA"/>
</dbReference>
<evidence type="ECO:0000256" key="2">
    <source>
        <dbReference type="SAM" id="MobiDB-lite"/>
    </source>
</evidence>
<dbReference type="STRING" id="105785.A0A2J7QUG9"/>
<keyword evidence="1" id="KW-0175">Coiled coil</keyword>